<comment type="caution">
    <text evidence="5">The sequence shown here is derived from an EMBL/GenBank/DDBJ whole genome shotgun (WGS) entry which is preliminary data.</text>
</comment>
<feature type="compositionally biased region" description="Gly residues" evidence="2">
    <location>
        <begin position="17"/>
        <end position="37"/>
    </location>
</feature>
<dbReference type="OrthoDB" id="9806939at2"/>
<dbReference type="FunFam" id="2.40.30.170:FF:000010">
    <property type="entry name" value="Efflux RND transporter periplasmic adaptor subunit"/>
    <property type="match status" value="1"/>
</dbReference>
<feature type="compositionally biased region" description="Low complexity" evidence="2">
    <location>
        <begin position="353"/>
        <end position="368"/>
    </location>
</feature>
<feature type="domain" description="CusB-like beta-barrel" evidence="3">
    <location>
        <begin position="200"/>
        <end position="273"/>
    </location>
</feature>
<dbReference type="Pfam" id="PF25954">
    <property type="entry name" value="Beta-barrel_RND_2"/>
    <property type="match status" value="1"/>
</dbReference>
<dbReference type="InterPro" id="IPR006143">
    <property type="entry name" value="RND_pump_MFP"/>
</dbReference>
<dbReference type="Gene3D" id="2.40.30.170">
    <property type="match status" value="1"/>
</dbReference>
<dbReference type="PANTHER" id="PTHR30469:SF16">
    <property type="entry name" value="HAE1 FAMILY EFFLUX PUMP MFP COMPONENT"/>
    <property type="match status" value="1"/>
</dbReference>
<feature type="compositionally biased region" description="Gly residues" evidence="2">
    <location>
        <begin position="1"/>
        <end position="10"/>
    </location>
</feature>
<dbReference type="AlphaFoldDB" id="A0A328APN3"/>
<accession>A0A328APN3</accession>
<dbReference type="Proteomes" id="UP000249254">
    <property type="component" value="Unassembled WGS sequence"/>
</dbReference>
<organism evidence="5 6">
    <name type="scientific">Phenylobacterium soli</name>
    <dbReference type="NCBI Taxonomy" id="2170551"/>
    <lineage>
        <taxon>Bacteria</taxon>
        <taxon>Pseudomonadati</taxon>
        <taxon>Pseudomonadota</taxon>
        <taxon>Alphaproteobacteria</taxon>
        <taxon>Caulobacterales</taxon>
        <taxon>Caulobacteraceae</taxon>
        <taxon>Phenylobacterium</taxon>
    </lineage>
</organism>
<dbReference type="Gene3D" id="2.40.50.100">
    <property type="match status" value="1"/>
</dbReference>
<comment type="similarity">
    <text evidence="1">Belongs to the membrane fusion protein (MFP) (TC 8.A.1) family.</text>
</comment>
<dbReference type="Gene3D" id="2.40.420.20">
    <property type="match status" value="1"/>
</dbReference>
<feature type="region of interest" description="Disordered" evidence="2">
    <location>
        <begin position="1"/>
        <end position="41"/>
    </location>
</feature>
<dbReference type="InterPro" id="IPR058792">
    <property type="entry name" value="Beta-barrel_RND_2"/>
</dbReference>
<keyword evidence="6" id="KW-1185">Reference proteome</keyword>
<dbReference type="Gene3D" id="1.10.287.470">
    <property type="entry name" value="Helix hairpin bin"/>
    <property type="match status" value="1"/>
</dbReference>
<dbReference type="PANTHER" id="PTHR30469">
    <property type="entry name" value="MULTIDRUG RESISTANCE PROTEIN MDTA"/>
    <property type="match status" value="1"/>
</dbReference>
<protein>
    <submittedName>
        <fullName evidence="5">Efflux transporter periplasmic adaptor subunit</fullName>
    </submittedName>
</protein>
<evidence type="ECO:0000259" key="4">
    <source>
        <dbReference type="Pfam" id="PF25989"/>
    </source>
</evidence>
<dbReference type="SUPFAM" id="SSF111369">
    <property type="entry name" value="HlyD-like secretion proteins"/>
    <property type="match status" value="1"/>
</dbReference>
<dbReference type="InterPro" id="IPR058637">
    <property type="entry name" value="YknX-like_C"/>
</dbReference>
<evidence type="ECO:0000313" key="6">
    <source>
        <dbReference type="Proteomes" id="UP000249254"/>
    </source>
</evidence>
<dbReference type="NCBIfam" id="TIGR01730">
    <property type="entry name" value="RND_mfp"/>
    <property type="match status" value="1"/>
</dbReference>
<name>A0A328APN3_9CAUL</name>
<feature type="region of interest" description="Disordered" evidence="2">
    <location>
        <begin position="353"/>
        <end position="383"/>
    </location>
</feature>
<gene>
    <name evidence="5" type="ORF">DJ017_11130</name>
</gene>
<evidence type="ECO:0000259" key="3">
    <source>
        <dbReference type="Pfam" id="PF25954"/>
    </source>
</evidence>
<reference evidence="6" key="1">
    <citation type="submission" date="2018-05" db="EMBL/GenBank/DDBJ databases">
        <authorList>
            <person name="Li X."/>
        </authorList>
    </citation>
    <scope>NUCLEOTIDE SEQUENCE [LARGE SCALE GENOMIC DNA]</scope>
    <source>
        <strain evidence="6">LX32</strain>
    </source>
</reference>
<dbReference type="EMBL" id="QFYQ01000001">
    <property type="protein sequence ID" value="RAK56315.1"/>
    <property type="molecule type" value="Genomic_DNA"/>
</dbReference>
<sequence length="383" mass="39862">MTSKSGGAGQGAQQASAGGGPGGSGAGRAGGRGGQFGGPTMVSAATVQPRTFSDALEVLGVAKGRRSVTLTAATTQLVQSVRFADGQQVRQGAVLVELKTTEQDAGLAQSQAKLVQAKREYDRWTTLAQKGFASKAAVDQYQAAYLSAKADVDAARARQADRMIRAPFAGVVGLSDIAPGALVNPGAPIVTLDDLSAVRVDFQVPEQYLTQIHEGQAIEAGVDAYPGEKIHGRIQRIDTRVDERTRSITARAEFPNPDHRLKPGMLIRVSISRGARQALAAPESAVSVQGDASFVYVIRQMGQRTVAEQRPVVTGLRQDDFVEIRDGVQAGEKIVGDGLNKVQPGQAVRVAGPRPAGMAGPMAPAGAAKTSWKGRPAAAQPAA</sequence>
<proteinExistence type="inferred from homology"/>
<evidence type="ECO:0000313" key="5">
    <source>
        <dbReference type="EMBL" id="RAK56315.1"/>
    </source>
</evidence>
<dbReference type="GO" id="GO:1990281">
    <property type="term" value="C:efflux pump complex"/>
    <property type="evidence" value="ECO:0007669"/>
    <property type="project" value="TreeGrafter"/>
</dbReference>
<evidence type="ECO:0000256" key="1">
    <source>
        <dbReference type="ARBA" id="ARBA00009477"/>
    </source>
</evidence>
<feature type="domain" description="YknX-like C-terminal permuted SH3-like" evidence="4">
    <location>
        <begin position="279"/>
        <end position="350"/>
    </location>
</feature>
<evidence type="ECO:0000256" key="2">
    <source>
        <dbReference type="SAM" id="MobiDB-lite"/>
    </source>
</evidence>
<dbReference type="Pfam" id="PF25989">
    <property type="entry name" value="YknX_C"/>
    <property type="match status" value="1"/>
</dbReference>
<dbReference type="GO" id="GO:0015562">
    <property type="term" value="F:efflux transmembrane transporter activity"/>
    <property type="evidence" value="ECO:0007669"/>
    <property type="project" value="TreeGrafter"/>
</dbReference>